<dbReference type="EMBL" id="FWWW01000068">
    <property type="protein sequence ID" value="SMB95188.1"/>
    <property type="molecule type" value="Genomic_DNA"/>
</dbReference>
<dbReference type="Pfam" id="PF14081">
    <property type="entry name" value="DUF4262"/>
    <property type="match status" value="1"/>
</dbReference>
<organism evidence="1 2">
    <name type="scientific">Hymenobacter roseosalivarius DSM 11622</name>
    <dbReference type="NCBI Taxonomy" id="645990"/>
    <lineage>
        <taxon>Bacteria</taxon>
        <taxon>Pseudomonadati</taxon>
        <taxon>Bacteroidota</taxon>
        <taxon>Cytophagia</taxon>
        <taxon>Cytophagales</taxon>
        <taxon>Hymenobacteraceae</taxon>
        <taxon>Hymenobacter</taxon>
    </lineage>
</organism>
<keyword evidence="2" id="KW-1185">Reference proteome</keyword>
<sequence>MCHEEHDRQAEAQIKRDVKEYGWHVGAIEANTATPAFAYTIGLWENFKQPEIICFGLPTKTLHLILNDAGEWIRGGKTIELAVDNFDILEAVPVQFRQVEEENIADYFGYGRWFYDYKDFPAIQLIWPDRDKNYPWNENYDEQYEFAQPMLDRKLDFKFFEPRNTTAFVARQIFEESMPILRVFHDDDDGAWQFLTGELGELVTSDDIMIVCLEDVVKHDPTINELFNMPTGRVATREFVGAKWIREEIEEEEETE</sequence>
<accession>A0A1W1VPA8</accession>
<dbReference type="RefSeq" id="WP_084445417.1">
    <property type="nucleotide sequence ID" value="NZ_FWWW01000068.1"/>
</dbReference>
<protein>
    <recommendedName>
        <fullName evidence="3">DUF4262 domain-containing protein</fullName>
    </recommendedName>
</protein>
<dbReference type="InterPro" id="IPR025358">
    <property type="entry name" value="DUF4262"/>
</dbReference>
<dbReference type="AlphaFoldDB" id="A0A1W1VPA8"/>
<evidence type="ECO:0000313" key="1">
    <source>
        <dbReference type="EMBL" id="SMB95188.1"/>
    </source>
</evidence>
<dbReference type="OrthoDB" id="9793188at2"/>
<name>A0A1W1VPA8_9BACT</name>
<evidence type="ECO:0008006" key="3">
    <source>
        <dbReference type="Google" id="ProtNLM"/>
    </source>
</evidence>
<reference evidence="1 2" key="1">
    <citation type="submission" date="2017-04" db="EMBL/GenBank/DDBJ databases">
        <authorList>
            <person name="Afonso C.L."/>
            <person name="Miller P.J."/>
            <person name="Scott M.A."/>
            <person name="Spackman E."/>
            <person name="Goraichik I."/>
            <person name="Dimitrov K.M."/>
            <person name="Suarez D.L."/>
            <person name="Swayne D.E."/>
        </authorList>
    </citation>
    <scope>NUCLEOTIDE SEQUENCE [LARGE SCALE GENOMIC DNA]</scope>
    <source>
        <strain evidence="1 2">DSM 11622</strain>
    </source>
</reference>
<proteinExistence type="predicted"/>
<dbReference type="Proteomes" id="UP000192266">
    <property type="component" value="Unassembled WGS sequence"/>
</dbReference>
<evidence type="ECO:0000313" key="2">
    <source>
        <dbReference type="Proteomes" id="UP000192266"/>
    </source>
</evidence>
<gene>
    <name evidence="1" type="ORF">SAMN00120144_1884</name>
</gene>